<gene>
    <name evidence="8" type="ORF">HWQ67_11670</name>
</gene>
<dbReference type="InterPro" id="IPR004570">
    <property type="entry name" value="Phosphatidylglycerol_P_synth"/>
</dbReference>
<keyword evidence="6" id="KW-0808">Transferase</keyword>
<comment type="catalytic activity">
    <reaction evidence="5">
        <text>a CDP-1,2-diacyl-sn-glycerol + sn-glycerol 3-phosphate = a 1,2-diacyl-sn-glycero-3-phospho-(1'-sn-glycero-3'-phosphate) + CMP + H(+)</text>
        <dbReference type="Rhea" id="RHEA:12593"/>
        <dbReference type="ChEBI" id="CHEBI:15378"/>
        <dbReference type="ChEBI" id="CHEBI:57597"/>
        <dbReference type="ChEBI" id="CHEBI:58332"/>
        <dbReference type="ChEBI" id="CHEBI:60110"/>
        <dbReference type="ChEBI" id="CHEBI:60377"/>
        <dbReference type="EC" id="2.7.8.5"/>
    </reaction>
</comment>
<dbReference type="InterPro" id="IPR050324">
    <property type="entry name" value="CDP-alcohol_PTase-I"/>
</dbReference>
<dbReference type="Proteomes" id="UP001196980">
    <property type="component" value="Unassembled WGS sequence"/>
</dbReference>
<feature type="transmembrane region" description="Helical" evidence="7">
    <location>
        <begin position="63"/>
        <end position="83"/>
    </location>
</feature>
<organism evidence="8 9">
    <name type="scientific">Candidatus Magnetobacterium casense</name>
    <dbReference type="NCBI Taxonomy" id="1455061"/>
    <lineage>
        <taxon>Bacteria</taxon>
        <taxon>Pseudomonadati</taxon>
        <taxon>Nitrospirota</taxon>
        <taxon>Thermodesulfovibrionia</taxon>
        <taxon>Thermodesulfovibrionales</taxon>
        <taxon>Candidatus Magnetobacteriaceae</taxon>
        <taxon>Candidatus Magnetobacterium</taxon>
    </lineage>
</organism>
<keyword evidence="9" id="KW-1185">Reference proteome</keyword>
<dbReference type="EC" id="2.7.8.5" evidence="3"/>
<evidence type="ECO:0000256" key="7">
    <source>
        <dbReference type="SAM" id="Phobius"/>
    </source>
</evidence>
<evidence type="ECO:0000256" key="4">
    <source>
        <dbReference type="ARBA" id="ARBA00014944"/>
    </source>
</evidence>
<feature type="transmembrane region" description="Helical" evidence="7">
    <location>
        <begin position="32"/>
        <end position="51"/>
    </location>
</feature>
<dbReference type="EMBL" id="JABXWD010000219">
    <property type="protein sequence ID" value="MBV6342245.1"/>
    <property type="molecule type" value="Genomic_DNA"/>
</dbReference>
<evidence type="ECO:0000313" key="8">
    <source>
        <dbReference type="EMBL" id="MBV6342245.1"/>
    </source>
</evidence>
<dbReference type="Pfam" id="PF01066">
    <property type="entry name" value="CDP-OH_P_transf"/>
    <property type="match status" value="1"/>
</dbReference>
<accession>A0ABS6S059</accession>
<keyword evidence="7" id="KW-0812">Transmembrane</keyword>
<evidence type="ECO:0000256" key="5">
    <source>
        <dbReference type="ARBA" id="ARBA00048586"/>
    </source>
</evidence>
<keyword evidence="7" id="KW-1133">Transmembrane helix</keyword>
<protein>
    <recommendedName>
        <fullName evidence="4">CDP-diacylglycerol--glycerol-3-phosphate 3-phosphatidyltransferase</fullName>
        <ecNumber evidence="3">2.7.8.5</ecNumber>
    </recommendedName>
</protein>
<feature type="transmembrane region" description="Helical" evidence="7">
    <location>
        <begin position="153"/>
        <end position="173"/>
    </location>
</feature>
<reference evidence="8 9" key="1">
    <citation type="journal article" date="2020" name="J Geophys Res Biogeosci">
        <title>Magnetotaxis as an Adaptation to Enable Bacterial Shuttling of Microbial Sulfur and Sulfur Cycling Across Aquatic Oxic#Anoxic Interfaces.</title>
        <authorList>
            <person name="Li J."/>
            <person name="Liu P."/>
            <person name="Wang J."/>
            <person name="Roberts A.P."/>
            <person name="Pan Y."/>
        </authorList>
    </citation>
    <scope>NUCLEOTIDE SEQUENCE [LARGE SCALE GENOMIC DNA]</scope>
    <source>
        <strain evidence="8 9">MYR-1_YQ</strain>
    </source>
</reference>
<evidence type="ECO:0000256" key="6">
    <source>
        <dbReference type="RuleBase" id="RU003750"/>
    </source>
</evidence>
<dbReference type="RefSeq" id="WP_218252867.1">
    <property type="nucleotide sequence ID" value="NZ_JABXWD010000219.1"/>
</dbReference>
<evidence type="ECO:0000256" key="1">
    <source>
        <dbReference type="ARBA" id="ARBA00005042"/>
    </source>
</evidence>
<dbReference type="PANTHER" id="PTHR14269:SF11">
    <property type="entry name" value="CDP-DIACYLGLYCEROL--GLYCEROL-3-PHOSPHATE 3-PHOSPHATIDYLTRANSFERASE"/>
    <property type="match status" value="1"/>
</dbReference>
<comment type="similarity">
    <text evidence="2 6">Belongs to the CDP-alcohol phosphatidyltransferase class-I family.</text>
</comment>
<feature type="transmembrane region" description="Helical" evidence="7">
    <location>
        <begin position="122"/>
        <end position="141"/>
    </location>
</feature>
<evidence type="ECO:0000313" key="9">
    <source>
        <dbReference type="Proteomes" id="UP001196980"/>
    </source>
</evidence>
<dbReference type="PROSITE" id="PS00379">
    <property type="entry name" value="CDP_ALCOHOL_P_TRANSF"/>
    <property type="match status" value="1"/>
</dbReference>
<keyword evidence="7" id="KW-0472">Membrane</keyword>
<dbReference type="InterPro" id="IPR000462">
    <property type="entry name" value="CDP-OH_P_trans"/>
</dbReference>
<evidence type="ECO:0000256" key="2">
    <source>
        <dbReference type="ARBA" id="ARBA00010441"/>
    </source>
</evidence>
<dbReference type="PIRSF" id="PIRSF000847">
    <property type="entry name" value="Phos_ph_gly_syn"/>
    <property type="match status" value="1"/>
</dbReference>
<evidence type="ECO:0000256" key="3">
    <source>
        <dbReference type="ARBA" id="ARBA00013170"/>
    </source>
</evidence>
<dbReference type="InterPro" id="IPR048254">
    <property type="entry name" value="CDP_ALCOHOL_P_TRANSF_CS"/>
</dbReference>
<name>A0ABS6S059_9BACT</name>
<comment type="pathway">
    <text evidence="1">Phospholipid metabolism; phosphatidylglycerol biosynthesis; phosphatidylglycerol from CDP-diacylglycerol: step 1/2.</text>
</comment>
<proteinExistence type="inferred from homology"/>
<sequence length="178" mass="20006">MAILNVPNTLTVLRICTIPIIVTMLVSGRHMAALWLFVFASVTDILDGLIARLAKQQTKLGRFLDPIADKLLLVTSYVTFAYYGWVPVWLTVGILLRDVTVVAALVTFYLVHKFVFIRPSILGKTAIAMQMVLCALVLLRLNYGNRIPEPVVFVWLTAGFTIVSALHYLYLGFTYKRD</sequence>
<dbReference type="PANTHER" id="PTHR14269">
    <property type="entry name" value="CDP-DIACYLGLYCEROL--GLYCEROL-3-PHOSPHATE 3-PHOSPHATIDYLTRANSFERASE-RELATED"/>
    <property type="match status" value="1"/>
</dbReference>
<comment type="caution">
    <text evidence="8">The sequence shown here is derived from an EMBL/GenBank/DDBJ whole genome shotgun (WGS) entry which is preliminary data.</text>
</comment>